<protein>
    <recommendedName>
        <fullName evidence="3">HipA-like protein</fullName>
    </recommendedName>
</protein>
<keyword evidence="2" id="KW-1185">Reference proteome</keyword>
<comment type="caution">
    <text evidence="1">The sequence shown here is derived from an EMBL/GenBank/DDBJ whole genome shotgun (WGS) entry which is preliminary data.</text>
</comment>
<dbReference type="Gene3D" id="1.10.1070.20">
    <property type="match status" value="1"/>
</dbReference>
<accession>A0A4R3MK06</accession>
<evidence type="ECO:0000313" key="2">
    <source>
        <dbReference type="Proteomes" id="UP000294902"/>
    </source>
</evidence>
<proteinExistence type="predicted"/>
<evidence type="ECO:0000313" key="1">
    <source>
        <dbReference type="EMBL" id="TCT14531.1"/>
    </source>
</evidence>
<evidence type="ECO:0008006" key="3">
    <source>
        <dbReference type="Google" id="ProtNLM"/>
    </source>
</evidence>
<dbReference type="OrthoDB" id="9812605at2"/>
<dbReference type="Proteomes" id="UP000294902">
    <property type="component" value="Unassembled WGS sequence"/>
</dbReference>
<reference evidence="1 2" key="1">
    <citation type="submission" date="2019-03" db="EMBL/GenBank/DDBJ databases">
        <title>Genomic Encyclopedia of Type Strains, Phase IV (KMG-IV): sequencing the most valuable type-strain genomes for metagenomic binning, comparative biology and taxonomic classification.</title>
        <authorList>
            <person name="Goeker M."/>
        </authorList>
    </citation>
    <scope>NUCLEOTIDE SEQUENCE [LARGE SCALE GENOMIC DNA]</scope>
    <source>
        <strain evidence="1 2">DSM 24629</strain>
    </source>
</reference>
<gene>
    <name evidence="1" type="ORF">EDC18_10512</name>
</gene>
<organism evidence="1 2">
    <name type="scientific">Natranaerovirga pectinivora</name>
    <dbReference type="NCBI Taxonomy" id="682400"/>
    <lineage>
        <taxon>Bacteria</taxon>
        <taxon>Bacillati</taxon>
        <taxon>Bacillota</taxon>
        <taxon>Clostridia</taxon>
        <taxon>Lachnospirales</taxon>
        <taxon>Natranaerovirgaceae</taxon>
        <taxon>Natranaerovirga</taxon>
    </lineage>
</organism>
<dbReference type="AlphaFoldDB" id="A0A4R3MK06"/>
<dbReference type="RefSeq" id="WP_132252093.1">
    <property type="nucleotide sequence ID" value="NZ_SMAL01000005.1"/>
</dbReference>
<name>A0A4R3MK06_9FIRM</name>
<sequence length="354" mass="40823">MPFLMNKNRIALCFSFNKYGSIDFIEINNKDLLPEMLKDGNIVYLHKWLRSRCIDLSRRNARILLEQLKINNNSIDPVMYNKGTSLIDTFWIKYNESEAFNDNNLYIKAFDTKIFDIALNGALQSLPLGINTELTNIGSFNKAWSKKGNNWWLYKLGSKKHIYAELFTYYLGKSLGMNMAVYKPLSDQNLITSLNFTDESISLEHYFSFKYAFNDTSYNESTVYHNMKSIGLHHSYLDILLLDGIVCNPDRHEFNLGVLKNTNTGNLVSLAPNYDNNLALGAESNLTLYLLREYLDTFGLPEHQIKYINTLSQDLMLSIDTQVKTETGFTDLDTTDIFNYFNQVIIALKSYQSC</sequence>
<dbReference type="EMBL" id="SMAL01000005">
    <property type="protein sequence ID" value="TCT14531.1"/>
    <property type="molecule type" value="Genomic_DNA"/>
</dbReference>